<dbReference type="OrthoDB" id="9757546at2"/>
<dbReference type="InterPro" id="IPR011707">
    <property type="entry name" value="Cu-oxidase-like_N"/>
</dbReference>
<evidence type="ECO:0000313" key="2">
    <source>
        <dbReference type="EMBL" id="PTQ11420.1"/>
    </source>
</evidence>
<dbReference type="InterPro" id="IPR008972">
    <property type="entry name" value="Cupredoxin"/>
</dbReference>
<gene>
    <name evidence="2" type="ORF">CLG96_08185</name>
</gene>
<dbReference type="Gene3D" id="2.60.40.420">
    <property type="entry name" value="Cupredoxins - blue copper proteins"/>
    <property type="match status" value="1"/>
</dbReference>
<comment type="caution">
    <text evidence="2">The sequence shown here is derived from an EMBL/GenBank/DDBJ whole genome shotgun (WGS) entry which is preliminary data.</text>
</comment>
<evidence type="ECO:0000313" key="3">
    <source>
        <dbReference type="Proteomes" id="UP000244162"/>
    </source>
</evidence>
<keyword evidence="3" id="KW-1185">Reference proteome</keyword>
<name>A0A2T5FY03_9SPHN</name>
<reference evidence="2 3" key="1">
    <citation type="submission" date="2017-09" db="EMBL/GenBank/DDBJ databases">
        <title>Sphingomonas panjinensis sp.nov., isolated from oil-contaminated soil.</title>
        <authorList>
            <person name="Wang L."/>
            <person name="Chen L."/>
        </authorList>
    </citation>
    <scope>NUCLEOTIDE SEQUENCE [LARGE SCALE GENOMIC DNA]</scope>
    <source>
        <strain evidence="2 3">FW-11</strain>
    </source>
</reference>
<dbReference type="GO" id="GO:0005507">
    <property type="term" value="F:copper ion binding"/>
    <property type="evidence" value="ECO:0007669"/>
    <property type="project" value="InterPro"/>
</dbReference>
<organism evidence="2 3">
    <name type="scientific">Sphingomonas oleivorans</name>
    <dbReference type="NCBI Taxonomy" id="1735121"/>
    <lineage>
        <taxon>Bacteria</taxon>
        <taxon>Pseudomonadati</taxon>
        <taxon>Pseudomonadota</taxon>
        <taxon>Alphaproteobacteria</taxon>
        <taxon>Sphingomonadales</taxon>
        <taxon>Sphingomonadaceae</taxon>
        <taxon>Sphingomonas</taxon>
    </lineage>
</organism>
<dbReference type="Proteomes" id="UP000244162">
    <property type="component" value="Unassembled WGS sequence"/>
</dbReference>
<accession>A0A2T5FY03</accession>
<feature type="domain" description="Plastocyanin-like" evidence="1">
    <location>
        <begin position="78"/>
        <end position="167"/>
    </location>
</feature>
<evidence type="ECO:0000259" key="1">
    <source>
        <dbReference type="Pfam" id="PF07732"/>
    </source>
</evidence>
<dbReference type="GO" id="GO:0016491">
    <property type="term" value="F:oxidoreductase activity"/>
    <property type="evidence" value="ECO:0007669"/>
    <property type="project" value="TreeGrafter"/>
</dbReference>
<dbReference type="InterPro" id="IPR045087">
    <property type="entry name" value="Cu-oxidase_fam"/>
</dbReference>
<dbReference type="Pfam" id="PF07732">
    <property type="entry name" value="Cu-oxidase_3"/>
    <property type="match status" value="1"/>
</dbReference>
<dbReference type="PANTHER" id="PTHR11709">
    <property type="entry name" value="MULTI-COPPER OXIDASE"/>
    <property type="match status" value="1"/>
</dbReference>
<sequence length="341" mass="38114">MVIDFKKTGVKGKVTFSTFGCNVFQESPATPDKIRPDVVIERAVHTDGRWNTPDGKRVRYWGFADPLSPIAADRVAPYPSPLIRVRQGQVVHTKLKSKKNAHTIHHHGIEPTTFNDGVGHVSFEVQTEYSYQWQPAHPGTFFYHCHRNTVLHFEMGMFGMLIVDPPEGPGTLYSGGPTYQVERIWVADDVDPRWHIPNEHDAGLCGEDAGLNRFEPKYFLISGVFNNKTMLDSRVAVEAKLGDRILIRLLNASYSILRLTLGVDALLVSVDGRQLGAEPWNSPKLFPAGSRIELTTASRFDLLITPTQRGVFGVKFEFLHWITGKVQADGAGIAQTRIIVK</sequence>
<proteinExistence type="predicted"/>
<protein>
    <submittedName>
        <fullName evidence="2">Copper oxidase</fullName>
    </submittedName>
</protein>
<dbReference type="EMBL" id="NWBU01000007">
    <property type="protein sequence ID" value="PTQ11420.1"/>
    <property type="molecule type" value="Genomic_DNA"/>
</dbReference>
<dbReference type="SUPFAM" id="SSF49503">
    <property type="entry name" value="Cupredoxins"/>
    <property type="match status" value="1"/>
</dbReference>
<dbReference type="RefSeq" id="WP_107967414.1">
    <property type="nucleotide sequence ID" value="NZ_NWBU01000007.1"/>
</dbReference>
<dbReference type="AlphaFoldDB" id="A0A2T5FY03"/>